<dbReference type="SUPFAM" id="SSF48295">
    <property type="entry name" value="TrpR-like"/>
    <property type="match status" value="1"/>
</dbReference>
<dbReference type="Proteomes" id="UP001501734">
    <property type="component" value="Unassembled WGS sequence"/>
</dbReference>
<evidence type="ECO:0000313" key="1">
    <source>
        <dbReference type="EMBL" id="GAA4064095.1"/>
    </source>
</evidence>
<dbReference type="InterPro" id="IPR038116">
    <property type="entry name" value="TrpR-like_sf"/>
</dbReference>
<dbReference type="PANTHER" id="PTHR40080">
    <property type="entry name" value="LMO1763 PROTEIN"/>
    <property type="match status" value="1"/>
</dbReference>
<dbReference type="PIRSF" id="PIRSF012508">
    <property type="entry name" value="YerC"/>
    <property type="match status" value="1"/>
</dbReference>
<comment type="caution">
    <text evidence="1">The sequence shown here is derived from an EMBL/GenBank/DDBJ whole genome shotgun (WGS) entry which is preliminary data.</text>
</comment>
<dbReference type="RefSeq" id="WP_344910632.1">
    <property type="nucleotide sequence ID" value="NZ_BAABDL010000046.1"/>
</dbReference>
<sequence length="102" mass="11765">MQIDKLRGQELDQLFDAVLSLKNREECYQFFDDLATMNEIQSLTQRLAVARMLDDGETYQEIADKSKASTTTISRVKRALTYGSGGYRIVLDRLNRPKNEEE</sequence>
<protein>
    <submittedName>
        <fullName evidence="1">YerC/YecD family TrpR-related protein</fullName>
    </submittedName>
</protein>
<dbReference type="InterPro" id="IPR000831">
    <property type="entry name" value="Trp_repress"/>
</dbReference>
<keyword evidence="2" id="KW-1185">Reference proteome</keyword>
<name>A0ABP7VC86_9BACI</name>
<proteinExistence type="predicted"/>
<dbReference type="InterPro" id="IPR013368">
    <property type="entry name" value="YecD_YerC"/>
</dbReference>
<dbReference type="PANTHER" id="PTHR40080:SF1">
    <property type="entry name" value="TRPR-LIKE PROTEIN YERC_YECD"/>
    <property type="match status" value="1"/>
</dbReference>
<gene>
    <name evidence="1" type="ORF">GCM10022410_08370</name>
</gene>
<dbReference type="Pfam" id="PF01371">
    <property type="entry name" value="Trp_repressor"/>
    <property type="match status" value="1"/>
</dbReference>
<accession>A0ABP7VC86</accession>
<dbReference type="NCBIfam" id="TIGR02531">
    <property type="entry name" value="yecD_yerC"/>
    <property type="match status" value="1"/>
</dbReference>
<dbReference type="InterPro" id="IPR010921">
    <property type="entry name" value="Trp_repressor/repl_initiator"/>
</dbReference>
<reference evidence="2" key="1">
    <citation type="journal article" date="2019" name="Int. J. Syst. Evol. Microbiol.">
        <title>The Global Catalogue of Microorganisms (GCM) 10K type strain sequencing project: providing services to taxonomists for standard genome sequencing and annotation.</title>
        <authorList>
            <consortium name="The Broad Institute Genomics Platform"/>
            <consortium name="The Broad Institute Genome Sequencing Center for Infectious Disease"/>
            <person name="Wu L."/>
            <person name="Ma J."/>
        </authorList>
    </citation>
    <scope>NUCLEOTIDE SEQUENCE [LARGE SCALE GENOMIC DNA]</scope>
    <source>
        <strain evidence="2">JCM 17250</strain>
    </source>
</reference>
<dbReference type="Gene3D" id="1.10.1270.10">
    <property type="entry name" value="TrpR-like"/>
    <property type="match status" value="1"/>
</dbReference>
<evidence type="ECO:0000313" key="2">
    <source>
        <dbReference type="Proteomes" id="UP001501734"/>
    </source>
</evidence>
<dbReference type="EMBL" id="BAABDL010000046">
    <property type="protein sequence ID" value="GAA4064095.1"/>
    <property type="molecule type" value="Genomic_DNA"/>
</dbReference>
<organism evidence="1 2">
    <name type="scientific">Amphibacillus indicireducens</name>
    <dbReference type="NCBI Taxonomy" id="1076330"/>
    <lineage>
        <taxon>Bacteria</taxon>
        <taxon>Bacillati</taxon>
        <taxon>Bacillota</taxon>
        <taxon>Bacilli</taxon>
        <taxon>Bacillales</taxon>
        <taxon>Bacillaceae</taxon>
        <taxon>Amphibacillus</taxon>
    </lineage>
</organism>